<gene>
    <name evidence="1" type="ORF">HICCMSTLAB_LOCUS7340</name>
</gene>
<organism evidence="1 2">
    <name type="scientific">Cotesia congregata</name>
    <name type="common">Parasitoid wasp</name>
    <name type="synonym">Apanteles congregatus</name>
    <dbReference type="NCBI Taxonomy" id="51543"/>
    <lineage>
        <taxon>Eukaryota</taxon>
        <taxon>Metazoa</taxon>
        <taxon>Ecdysozoa</taxon>
        <taxon>Arthropoda</taxon>
        <taxon>Hexapoda</taxon>
        <taxon>Insecta</taxon>
        <taxon>Pterygota</taxon>
        <taxon>Neoptera</taxon>
        <taxon>Endopterygota</taxon>
        <taxon>Hymenoptera</taxon>
        <taxon>Apocrita</taxon>
        <taxon>Ichneumonoidea</taxon>
        <taxon>Braconidae</taxon>
        <taxon>Microgastrinae</taxon>
        <taxon>Cotesia</taxon>
    </lineage>
</organism>
<comment type="caution">
    <text evidence="1">The sequence shown here is derived from an EMBL/GenBank/DDBJ whole genome shotgun (WGS) entry which is preliminary data.</text>
</comment>
<proteinExistence type="predicted"/>
<evidence type="ECO:0000313" key="2">
    <source>
        <dbReference type="Proteomes" id="UP000786811"/>
    </source>
</evidence>
<keyword evidence="2" id="KW-1185">Reference proteome</keyword>
<accession>A0A8J2HGW9</accession>
<sequence>MYHIFISGYRLVEADHGKSFYVYTIERRAGLEHYITKMLQLSETKQQVLEFLGIESRHHPVITFAYDPYVNPDNNSSLPDIVIQGVLDGIYNP</sequence>
<dbReference type="OrthoDB" id="93876at2759"/>
<dbReference type="EMBL" id="CAJNRD030001120">
    <property type="protein sequence ID" value="CAG5094014.1"/>
    <property type="molecule type" value="Genomic_DNA"/>
</dbReference>
<evidence type="ECO:0000313" key="1">
    <source>
        <dbReference type="EMBL" id="CAG5094014.1"/>
    </source>
</evidence>
<reference evidence="1" key="1">
    <citation type="submission" date="2021-04" db="EMBL/GenBank/DDBJ databases">
        <authorList>
            <person name="Chebbi M.A.C M."/>
        </authorList>
    </citation>
    <scope>NUCLEOTIDE SEQUENCE</scope>
</reference>
<dbReference type="AlphaFoldDB" id="A0A8J2HGW9"/>
<dbReference type="Proteomes" id="UP000786811">
    <property type="component" value="Unassembled WGS sequence"/>
</dbReference>
<protein>
    <submittedName>
        <fullName evidence="1">Uncharacterized protein</fullName>
    </submittedName>
</protein>
<name>A0A8J2HGW9_COTCN</name>